<evidence type="ECO:0000313" key="7">
    <source>
        <dbReference type="Proteomes" id="UP001229244"/>
    </source>
</evidence>
<dbReference type="InterPro" id="IPR014036">
    <property type="entry name" value="DeoR-like_C"/>
</dbReference>
<protein>
    <submittedName>
        <fullName evidence="6">DeoR family glycerol-3-phosphate regulon repressor</fullName>
    </submittedName>
</protein>
<dbReference type="InterPro" id="IPR037171">
    <property type="entry name" value="NagB/RpiA_transferase-like"/>
</dbReference>
<dbReference type="PANTHER" id="PTHR30363:SF4">
    <property type="entry name" value="GLYCEROL-3-PHOSPHATE REGULON REPRESSOR"/>
    <property type="match status" value="1"/>
</dbReference>
<evidence type="ECO:0000259" key="5">
    <source>
        <dbReference type="PROSITE" id="PS51000"/>
    </source>
</evidence>
<keyword evidence="3" id="KW-0238">DNA-binding</keyword>
<evidence type="ECO:0000256" key="3">
    <source>
        <dbReference type="ARBA" id="ARBA00023125"/>
    </source>
</evidence>
<dbReference type="Gene3D" id="1.10.10.10">
    <property type="entry name" value="Winged helix-like DNA-binding domain superfamily/Winged helix DNA-binding domain"/>
    <property type="match status" value="1"/>
</dbReference>
<dbReference type="AlphaFoldDB" id="A0AAE3VP71"/>
<keyword evidence="4" id="KW-0804">Transcription</keyword>
<dbReference type="InterPro" id="IPR036388">
    <property type="entry name" value="WH-like_DNA-bd_sf"/>
</dbReference>
<feature type="domain" description="HTH deoR-type" evidence="5">
    <location>
        <begin position="3"/>
        <end position="58"/>
    </location>
</feature>
<keyword evidence="1" id="KW-0678">Repressor</keyword>
<reference evidence="6" key="1">
    <citation type="submission" date="2023-07" db="EMBL/GenBank/DDBJ databases">
        <title>Genomic Encyclopedia of Type Strains, Phase IV (KMG-IV): sequencing the most valuable type-strain genomes for metagenomic binning, comparative biology and taxonomic classification.</title>
        <authorList>
            <person name="Goeker M."/>
        </authorList>
    </citation>
    <scope>NUCLEOTIDE SEQUENCE</scope>
    <source>
        <strain evidence="6">DSM 21202</strain>
    </source>
</reference>
<dbReference type="Pfam" id="PF08220">
    <property type="entry name" value="HTH_DeoR"/>
    <property type="match status" value="1"/>
</dbReference>
<dbReference type="SMART" id="SM01134">
    <property type="entry name" value="DeoRC"/>
    <property type="match status" value="1"/>
</dbReference>
<dbReference type="Gene3D" id="3.30.750.70">
    <property type="entry name" value="4-hydroxybutyrate coenzyme like domains"/>
    <property type="match status" value="1"/>
</dbReference>
<dbReference type="SMART" id="SM00420">
    <property type="entry name" value="HTH_DEOR"/>
    <property type="match status" value="1"/>
</dbReference>
<dbReference type="SUPFAM" id="SSF46785">
    <property type="entry name" value="Winged helix' DNA-binding domain"/>
    <property type="match status" value="1"/>
</dbReference>
<evidence type="ECO:0000256" key="1">
    <source>
        <dbReference type="ARBA" id="ARBA00022491"/>
    </source>
</evidence>
<dbReference type="SUPFAM" id="SSF100950">
    <property type="entry name" value="NagB/RpiA/CoA transferase-like"/>
    <property type="match status" value="1"/>
</dbReference>
<dbReference type="PRINTS" id="PR00037">
    <property type="entry name" value="HTHLACR"/>
</dbReference>
<dbReference type="PANTHER" id="PTHR30363">
    <property type="entry name" value="HTH-TYPE TRANSCRIPTIONAL REGULATOR SRLR-RELATED"/>
    <property type="match status" value="1"/>
</dbReference>
<comment type="caution">
    <text evidence="6">The sequence shown here is derived from an EMBL/GenBank/DDBJ whole genome shotgun (WGS) entry which is preliminary data.</text>
</comment>
<dbReference type="PROSITE" id="PS51000">
    <property type="entry name" value="HTH_DEOR_2"/>
    <property type="match status" value="1"/>
</dbReference>
<gene>
    <name evidence="6" type="ORF">J2S73_002711</name>
</gene>
<evidence type="ECO:0000256" key="4">
    <source>
        <dbReference type="ARBA" id="ARBA00023163"/>
    </source>
</evidence>
<evidence type="ECO:0000256" key="2">
    <source>
        <dbReference type="ARBA" id="ARBA00023015"/>
    </source>
</evidence>
<dbReference type="PROSITE" id="PS00894">
    <property type="entry name" value="HTH_DEOR_1"/>
    <property type="match status" value="1"/>
</dbReference>
<dbReference type="InterPro" id="IPR036390">
    <property type="entry name" value="WH_DNA-bd_sf"/>
</dbReference>
<proteinExistence type="predicted"/>
<dbReference type="Proteomes" id="UP001229244">
    <property type="component" value="Unassembled WGS sequence"/>
</dbReference>
<dbReference type="InterPro" id="IPR050313">
    <property type="entry name" value="Carb_Metab_HTH_regulators"/>
</dbReference>
<organism evidence="6 7">
    <name type="scientific">Amorphus orientalis</name>
    <dbReference type="NCBI Taxonomy" id="649198"/>
    <lineage>
        <taxon>Bacteria</taxon>
        <taxon>Pseudomonadati</taxon>
        <taxon>Pseudomonadota</taxon>
        <taxon>Alphaproteobacteria</taxon>
        <taxon>Hyphomicrobiales</taxon>
        <taxon>Amorphaceae</taxon>
        <taxon>Amorphus</taxon>
    </lineage>
</organism>
<dbReference type="GO" id="GO:0003700">
    <property type="term" value="F:DNA-binding transcription factor activity"/>
    <property type="evidence" value="ECO:0007669"/>
    <property type="project" value="InterPro"/>
</dbReference>
<sequence length="257" mass="27962">MNISLRQEEIVGHVRDAGFVTVETLAELFGVTPQTIRRDINTLCDANLLRRRHGGAELLDPSVNASYESRRVTRAEAKRRIAAEVARRIPNHASVMIGIGTTPEIVAQALRDHEDLTVVTNNLNVAMALAGTRSNRIFVPGGMLRLPDRDFLGGEVEAFFRSYRADFGIFGVGGIDPDGSLLDFDHAEIQAREAIRESSHTSILVADLTKFGRRAAARGGRVGDADLLVTDAEPQGAFATLLTEADVAFGYPGRDRP</sequence>
<dbReference type="InterPro" id="IPR018356">
    <property type="entry name" value="Tscrpt_reg_HTH_DeoR_CS"/>
</dbReference>
<evidence type="ECO:0000313" key="6">
    <source>
        <dbReference type="EMBL" id="MDQ0316254.1"/>
    </source>
</evidence>
<dbReference type="InterPro" id="IPR001034">
    <property type="entry name" value="DeoR_HTH"/>
</dbReference>
<dbReference type="RefSeq" id="WP_306886083.1">
    <property type="nucleotide sequence ID" value="NZ_JAUSUL010000002.1"/>
</dbReference>
<keyword evidence="2" id="KW-0805">Transcription regulation</keyword>
<dbReference type="EMBL" id="JAUSUL010000002">
    <property type="protein sequence ID" value="MDQ0316254.1"/>
    <property type="molecule type" value="Genomic_DNA"/>
</dbReference>
<keyword evidence="7" id="KW-1185">Reference proteome</keyword>
<dbReference type="Pfam" id="PF00455">
    <property type="entry name" value="DeoRC"/>
    <property type="match status" value="1"/>
</dbReference>
<accession>A0AAE3VP71</accession>
<dbReference type="GO" id="GO:0003677">
    <property type="term" value="F:DNA binding"/>
    <property type="evidence" value="ECO:0007669"/>
    <property type="project" value="UniProtKB-KW"/>
</dbReference>
<name>A0AAE3VP71_9HYPH</name>